<feature type="compositionally biased region" description="Acidic residues" evidence="1">
    <location>
        <begin position="120"/>
        <end position="134"/>
    </location>
</feature>
<accession>A0A915LU39</accession>
<feature type="compositionally biased region" description="Basic and acidic residues" evidence="1">
    <location>
        <begin position="48"/>
        <end position="60"/>
    </location>
</feature>
<feature type="region of interest" description="Disordered" evidence="1">
    <location>
        <begin position="48"/>
        <end position="138"/>
    </location>
</feature>
<protein>
    <submittedName>
        <fullName evidence="3">Uncharacterized protein</fullName>
    </submittedName>
</protein>
<name>A0A915LU39_MELJA</name>
<proteinExistence type="predicted"/>
<dbReference type="AlphaFoldDB" id="A0A915LU39"/>
<dbReference type="WBParaSite" id="scaffold16601_cov180.g18320">
    <property type="protein sequence ID" value="scaffold16601_cov180.g18320"/>
    <property type="gene ID" value="scaffold16601_cov180.g18320"/>
</dbReference>
<evidence type="ECO:0000256" key="1">
    <source>
        <dbReference type="SAM" id="MobiDB-lite"/>
    </source>
</evidence>
<sequence length="165" mass="19147">MKKNEELKKRRDELIKKRADEQQQQLAQRRNLFEVTLPDEDFWRAMDEAEAERALNREPSSDESDEEALIRVPRRRNNRTPQRTPQQMNQMARNVGDTLEQQQSLDDARMRVEFSPVSDSSDDESSEDGEDDEAGDAHIIMDAEEAVQHAAQNVRIVSKSSIYQC</sequence>
<reference evidence="3" key="1">
    <citation type="submission" date="2022-11" db="UniProtKB">
        <authorList>
            <consortium name="WormBaseParasite"/>
        </authorList>
    </citation>
    <scope>IDENTIFICATION</scope>
</reference>
<keyword evidence="2" id="KW-1185">Reference proteome</keyword>
<evidence type="ECO:0000313" key="3">
    <source>
        <dbReference type="WBParaSite" id="scaffold16601_cov180.g18320"/>
    </source>
</evidence>
<evidence type="ECO:0000313" key="2">
    <source>
        <dbReference type="Proteomes" id="UP000887561"/>
    </source>
</evidence>
<dbReference type="Proteomes" id="UP000887561">
    <property type="component" value="Unplaced"/>
</dbReference>
<organism evidence="2 3">
    <name type="scientific">Meloidogyne javanica</name>
    <name type="common">Root-knot nematode worm</name>
    <dbReference type="NCBI Taxonomy" id="6303"/>
    <lineage>
        <taxon>Eukaryota</taxon>
        <taxon>Metazoa</taxon>
        <taxon>Ecdysozoa</taxon>
        <taxon>Nematoda</taxon>
        <taxon>Chromadorea</taxon>
        <taxon>Rhabditida</taxon>
        <taxon>Tylenchina</taxon>
        <taxon>Tylenchomorpha</taxon>
        <taxon>Tylenchoidea</taxon>
        <taxon>Meloidogynidae</taxon>
        <taxon>Meloidogyninae</taxon>
        <taxon>Meloidogyne</taxon>
        <taxon>Meloidogyne incognita group</taxon>
    </lineage>
</organism>